<feature type="domain" description="Heparinase II/III-like C-terminal" evidence="2">
    <location>
        <begin position="416"/>
        <end position="562"/>
    </location>
</feature>
<dbReference type="GO" id="GO:0030313">
    <property type="term" value="C:cell envelope"/>
    <property type="evidence" value="ECO:0007669"/>
    <property type="project" value="UniProtKB-SubCell"/>
</dbReference>
<dbReference type="SUPFAM" id="SSF48230">
    <property type="entry name" value="Chondroitin AC/alginate lyase"/>
    <property type="match status" value="1"/>
</dbReference>
<dbReference type="GO" id="GO:0016829">
    <property type="term" value="F:lyase activity"/>
    <property type="evidence" value="ECO:0007669"/>
    <property type="project" value="InterPro"/>
</dbReference>
<dbReference type="InterPro" id="IPR012480">
    <property type="entry name" value="Hepar_II_III_C"/>
</dbReference>
<dbReference type="Gene3D" id="2.70.98.70">
    <property type="match status" value="1"/>
</dbReference>
<reference evidence="3" key="1">
    <citation type="journal article" date="2014" name="Int. J. Syst. Evol. Microbiol.">
        <title>Complete genome sequence of Corynebacterium casei LMG S-19264T (=DSM 44701T), isolated from a smear-ripened cheese.</title>
        <authorList>
            <consortium name="US DOE Joint Genome Institute (JGI-PGF)"/>
            <person name="Walter F."/>
            <person name="Albersmeier A."/>
            <person name="Kalinowski J."/>
            <person name="Ruckert C."/>
        </authorList>
    </citation>
    <scope>NUCLEOTIDE SEQUENCE</scope>
    <source>
        <strain evidence="3">VKM Ac-1447</strain>
    </source>
</reference>
<keyword evidence="4" id="KW-1185">Reference proteome</keyword>
<comment type="caution">
    <text evidence="3">The sequence shown here is derived from an EMBL/GenBank/DDBJ whole genome shotgun (WGS) entry which is preliminary data.</text>
</comment>
<name>A0A9W6M487_9MICO</name>
<evidence type="ECO:0000256" key="1">
    <source>
        <dbReference type="ARBA" id="ARBA00004196"/>
    </source>
</evidence>
<sequence>MLWNTEGFAGPLAAVCADIPARLRPPAAALPVPTADDWPSPLPGETVRPILDRARADRGTPWPQPLASAAARVHRDGDRDGYEQQVFARQARLSRAVVAALADDDPRRLDEVADGVWLLCEQSTWCWPAHDDTLRRHGSVLATATDPFLDLGAGEVVGQLAWIDHVLGARLDEHYPGLRHRIRHEARARVFEPFLRRRDWHWLGLDGHVHNWNPWIHGNVLVAALVLCDETAERERIVALAAQGLDRYVAVLPADGAIDEGYAYWWNGACRALEALDLLAYATDGAWHPVPSVPALRETIGFPHRSHLGGPWYVNLADGPARPPADQPWHALHRAARAVGNDEARRHAAAQRPVGAPAATEDAGLGRLLRALADDVWLAETAEVSPLPAEVWLPSTQVWLARERAGSAAGLTVVLKGGHNDENHNHNDVGSVIVASDGVPVVVDAGRPTYTAQTFGPDRYDIWTMQSDWHSVPRVSGNAQPQGAAFAASGPRLIRTDEMSALDLEIGGAYPAGSVQSWRRRAALRRSGDVVLDDRWDGAGPGTEVRLLLAGTVITGEGWAQVTPLEGATPVRITWPADAPHTLSVRELDDPMLSGVWGARLTRLAVGADGRTELRVTVEQERNEDERS</sequence>
<evidence type="ECO:0000313" key="3">
    <source>
        <dbReference type="EMBL" id="GLJ80791.1"/>
    </source>
</evidence>
<dbReference type="InterPro" id="IPR008929">
    <property type="entry name" value="Chondroitin_lyas"/>
</dbReference>
<proteinExistence type="predicted"/>
<dbReference type="Proteomes" id="UP001142317">
    <property type="component" value="Unassembled WGS sequence"/>
</dbReference>
<reference evidence="3" key="2">
    <citation type="submission" date="2023-01" db="EMBL/GenBank/DDBJ databases">
        <authorList>
            <person name="Sun Q."/>
            <person name="Evtushenko L."/>
        </authorList>
    </citation>
    <scope>NUCLEOTIDE SEQUENCE</scope>
    <source>
        <strain evidence="3">VKM Ac-1447</strain>
    </source>
</reference>
<dbReference type="EMBL" id="BSEO01000014">
    <property type="protein sequence ID" value="GLJ80791.1"/>
    <property type="molecule type" value="Genomic_DNA"/>
</dbReference>
<dbReference type="Pfam" id="PF07940">
    <property type="entry name" value="Hepar_II_III_C"/>
    <property type="match status" value="1"/>
</dbReference>
<evidence type="ECO:0000259" key="2">
    <source>
        <dbReference type="Pfam" id="PF07940"/>
    </source>
</evidence>
<protein>
    <submittedName>
        <fullName evidence="3">Heparinase</fullName>
    </submittedName>
</protein>
<gene>
    <name evidence="3" type="ORF">GCM10017586_24740</name>
</gene>
<comment type="subcellular location">
    <subcellularLocation>
        <location evidence="1">Cell envelope</location>
    </subcellularLocation>
</comment>
<dbReference type="AlphaFoldDB" id="A0A9W6M487"/>
<dbReference type="RefSeq" id="WP_210006985.1">
    <property type="nucleotide sequence ID" value="NZ_BSEO01000014.1"/>
</dbReference>
<evidence type="ECO:0000313" key="4">
    <source>
        <dbReference type="Proteomes" id="UP001142317"/>
    </source>
</evidence>
<accession>A0A9W6M487</accession>
<dbReference type="Gene3D" id="1.50.10.100">
    <property type="entry name" value="Chondroitin AC/alginate lyase"/>
    <property type="match status" value="1"/>
</dbReference>
<organism evidence="3 4">
    <name type="scientific">Microbacterium imperiale</name>
    <dbReference type="NCBI Taxonomy" id="33884"/>
    <lineage>
        <taxon>Bacteria</taxon>
        <taxon>Bacillati</taxon>
        <taxon>Actinomycetota</taxon>
        <taxon>Actinomycetes</taxon>
        <taxon>Micrococcales</taxon>
        <taxon>Microbacteriaceae</taxon>
        <taxon>Microbacterium</taxon>
    </lineage>
</organism>